<keyword evidence="2" id="KW-1185">Reference proteome</keyword>
<dbReference type="EMBL" id="PNHG01000007">
    <property type="protein sequence ID" value="PMC64382.1"/>
    <property type="molecule type" value="Genomic_DNA"/>
</dbReference>
<dbReference type="RefSeq" id="WP_102723996.1">
    <property type="nucleotide sequence ID" value="NZ_PNHG01000007.1"/>
</dbReference>
<gene>
    <name evidence="1" type="ORF">CJ203_06475</name>
</gene>
<organism evidence="1 2">
    <name type="scientific">Corynebacterium tuscaniense</name>
    <dbReference type="NCBI Taxonomy" id="302449"/>
    <lineage>
        <taxon>Bacteria</taxon>
        <taxon>Bacillati</taxon>
        <taxon>Actinomycetota</taxon>
        <taxon>Actinomycetes</taxon>
        <taxon>Mycobacteriales</taxon>
        <taxon>Corynebacteriaceae</taxon>
        <taxon>Corynebacterium</taxon>
    </lineage>
</organism>
<comment type="caution">
    <text evidence="1">The sequence shown here is derived from an EMBL/GenBank/DDBJ whole genome shotgun (WGS) entry which is preliminary data.</text>
</comment>
<protein>
    <submittedName>
        <fullName evidence="1">Uncharacterized protein</fullName>
    </submittedName>
</protein>
<accession>A0A2N6T504</accession>
<proteinExistence type="predicted"/>
<dbReference type="Proteomes" id="UP000235836">
    <property type="component" value="Unassembled WGS sequence"/>
</dbReference>
<sequence>MGNTDLIIHKPDAPLTMPDQELIEAVVAATDGPQVSDEYLVQLHNQILQDNRDLIDDGLLYPDRTGLRGERCLIIDVSDHVVSLVIKRLSQTTAGKGLAVVSELDGLVFAFGDEIPGMSIRTNEWDIAWASLRALPQWLGRTTQEMIFYHDHGSDAVDFLVVEDTSKEHQFIQTIYRPAIEAYQVEVRDGGPDAHYQAMIPSYDETLAAFETWMATGERLPQVGWALIDM</sequence>
<name>A0A2N6T504_9CORY</name>
<dbReference type="AlphaFoldDB" id="A0A2N6T504"/>
<evidence type="ECO:0000313" key="2">
    <source>
        <dbReference type="Proteomes" id="UP000235836"/>
    </source>
</evidence>
<evidence type="ECO:0000313" key="1">
    <source>
        <dbReference type="EMBL" id="PMC64382.1"/>
    </source>
</evidence>
<reference evidence="1 2" key="1">
    <citation type="submission" date="2017-09" db="EMBL/GenBank/DDBJ databases">
        <title>Bacterial strain isolated from the female urinary microbiota.</title>
        <authorList>
            <person name="Thomas-White K."/>
            <person name="Kumar N."/>
            <person name="Forster S."/>
            <person name="Putonti C."/>
            <person name="Lawley T."/>
            <person name="Wolfe A.J."/>
        </authorList>
    </citation>
    <scope>NUCLEOTIDE SEQUENCE [LARGE SCALE GENOMIC DNA]</scope>
    <source>
        <strain evidence="1 2">UMB0792</strain>
    </source>
</reference>